<dbReference type="EMBL" id="ML996298">
    <property type="protein sequence ID" value="KAF2728054.1"/>
    <property type="molecule type" value="Genomic_DNA"/>
</dbReference>
<keyword evidence="3" id="KW-1185">Reference proteome</keyword>
<comment type="caution">
    <text evidence="2">The sequence shown here is derived from an EMBL/GenBank/DDBJ whole genome shotgun (WGS) entry which is preliminary data.</text>
</comment>
<name>A0A9P4UVB2_9PLEO</name>
<dbReference type="Proteomes" id="UP000799444">
    <property type="component" value="Unassembled WGS sequence"/>
</dbReference>
<gene>
    <name evidence="2" type="ORF">EJ04DRAFT_120041</name>
</gene>
<feature type="region of interest" description="Disordered" evidence="1">
    <location>
        <begin position="36"/>
        <end position="73"/>
    </location>
</feature>
<sequence>MYNYRQALPSCSVCTAVHFNYYNLFGTSRSVVSVGDKSHLGDKSQNAGDKSQNAGDKSQNAGDKSRQPSSTHTSRKFDFCCFLHIIVL</sequence>
<protein>
    <submittedName>
        <fullName evidence="2">Uncharacterized protein</fullName>
    </submittedName>
</protein>
<reference evidence="2" key="1">
    <citation type="journal article" date="2020" name="Stud. Mycol.">
        <title>101 Dothideomycetes genomes: a test case for predicting lifestyles and emergence of pathogens.</title>
        <authorList>
            <person name="Haridas S."/>
            <person name="Albert R."/>
            <person name="Binder M."/>
            <person name="Bloem J."/>
            <person name="Labutti K."/>
            <person name="Salamov A."/>
            <person name="Andreopoulos B."/>
            <person name="Baker S."/>
            <person name="Barry K."/>
            <person name="Bills G."/>
            <person name="Bluhm B."/>
            <person name="Cannon C."/>
            <person name="Castanera R."/>
            <person name="Culley D."/>
            <person name="Daum C."/>
            <person name="Ezra D."/>
            <person name="Gonzalez J."/>
            <person name="Henrissat B."/>
            <person name="Kuo A."/>
            <person name="Liang C."/>
            <person name="Lipzen A."/>
            <person name="Lutzoni F."/>
            <person name="Magnuson J."/>
            <person name="Mondo S."/>
            <person name="Nolan M."/>
            <person name="Ohm R."/>
            <person name="Pangilinan J."/>
            <person name="Park H.-J."/>
            <person name="Ramirez L."/>
            <person name="Alfaro M."/>
            <person name="Sun H."/>
            <person name="Tritt A."/>
            <person name="Yoshinaga Y."/>
            <person name="Zwiers L.-H."/>
            <person name="Turgeon B."/>
            <person name="Goodwin S."/>
            <person name="Spatafora J."/>
            <person name="Crous P."/>
            <person name="Grigoriev I."/>
        </authorList>
    </citation>
    <scope>NUCLEOTIDE SEQUENCE</scope>
    <source>
        <strain evidence="2">CBS 125425</strain>
    </source>
</reference>
<evidence type="ECO:0000256" key="1">
    <source>
        <dbReference type="SAM" id="MobiDB-lite"/>
    </source>
</evidence>
<evidence type="ECO:0000313" key="2">
    <source>
        <dbReference type="EMBL" id="KAF2728054.1"/>
    </source>
</evidence>
<dbReference type="AlphaFoldDB" id="A0A9P4UVB2"/>
<accession>A0A9P4UVB2</accession>
<organism evidence="2 3">
    <name type="scientific">Polyplosphaeria fusca</name>
    <dbReference type="NCBI Taxonomy" id="682080"/>
    <lineage>
        <taxon>Eukaryota</taxon>
        <taxon>Fungi</taxon>
        <taxon>Dikarya</taxon>
        <taxon>Ascomycota</taxon>
        <taxon>Pezizomycotina</taxon>
        <taxon>Dothideomycetes</taxon>
        <taxon>Pleosporomycetidae</taxon>
        <taxon>Pleosporales</taxon>
        <taxon>Tetraplosphaeriaceae</taxon>
        <taxon>Polyplosphaeria</taxon>
    </lineage>
</organism>
<feature type="compositionally biased region" description="Polar residues" evidence="1">
    <location>
        <begin position="43"/>
        <end position="72"/>
    </location>
</feature>
<evidence type="ECO:0000313" key="3">
    <source>
        <dbReference type="Proteomes" id="UP000799444"/>
    </source>
</evidence>
<proteinExistence type="predicted"/>